<protein>
    <submittedName>
        <fullName evidence="1">Uncharacterized protein</fullName>
    </submittedName>
</protein>
<gene>
    <name evidence="1" type="ORF">A2Z06_04545</name>
</gene>
<comment type="caution">
    <text evidence="1">The sequence shown here is derived from an EMBL/GenBank/DDBJ whole genome shotgun (WGS) entry which is preliminary data.</text>
</comment>
<name>A0A1F5YCX4_9BACT</name>
<evidence type="ECO:0000313" key="2">
    <source>
        <dbReference type="Proteomes" id="UP000179034"/>
    </source>
</evidence>
<accession>A0A1F5YCX4</accession>
<proteinExistence type="predicted"/>
<dbReference type="AlphaFoldDB" id="A0A1F5YCX4"/>
<sequence>MSVAILLRKSRVYNQEWKKGSRKPFGKDRSTRSRAILPGKRRHGFISVRFLMAKQYAFRPVINVKPTLTDDHFDRTMDVGT</sequence>
<dbReference type="Proteomes" id="UP000179034">
    <property type="component" value="Unassembled WGS sequence"/>
</dbReference>
<evidence type="ECO:0000313" key="1">
    <source>
        <dbReference type="EMBL" id="OGF98035.1"/>
    </source>
</evidence>
<dbReference type="EMBL" id="MFIW01000018">
    <property type="protein sequence ID" value="OGF98035.1"/>
    <property type="molecule type" value="Genomic_DNA"/>
</dbReference>
<organism evidence="1 2">
    <name type="scientific">Candidatus Glassbacteria bacterium RBG_16_58_8</name>
    <dbReference type="NCBI Taxonomy" id="1817866"/>
    <lineage>
        <taxon>Bacteria</taxon>
        <taxon>Candidatus Glassiibacteriota</taxon>
    </lineage>
</organism>
<reference evidence="1 2" key="1">
    <citation type="journal article" date="2016" name="Nat. Commun.">
        <title>Thousands of microbial genomes shed light on interconnected biogeochemical processes in an aquifer system.</title>
        <authorList>
            <person name="Anantharaman K."/>
            <person name="Brown C.T."/>
            <person name="Hug L.A."/>
            <person name="Sharon I."/>
            <person name="Castelle C.J."/>
            <person name="Probst A.J."/>
            <person name="Thomas B.C."/>
            <person name="Singh A."/>
            <person name="Wilkins M.J."/>
            <person name="Karaoz U."/>
            <person name="Brodie E.L."/>
            <person name="Williams K.H."/>
            <person name="Hubbard S.S."/>
            <person name="Banfield J.F."/>
        </authorList>
    </citation>
    <scope>NUCLEOTIDE SEQUENCE [LARGE SCALE GENOMIC DNA]</scope>
</reference>